<feature type="transmembrane region" description="Helical" evidence="7">
    <location>
        <begin position="6"/>
        <end position="22"/>
    </location>
</feature>
<dbReference type="PANTHER" id="PTHR34582">
    <property type="entry name" value="UPF0702 TRANSMEMBRANE PROTEIN YCAP"/>
    <property type="match status" value="1"/>
</dbReference>
<keyword evidence="6 7" id="KW-0472">Membrane</keyword>
<dbReference type="EMBL" id="JAUOZS010000001">
    <property type="protein sequence ID" value="MDT8900443.1"/>
    <property type="molecule type" value="Genomic_DNA"/>
</dbReference>
<evidence type="ECO:0000256" key="5">
    <source>
        <dbReference type="ARBA" id="ARBA00022989"/>
    </source>
</evidence>
<accession>A0ABU3NUH3</accession>
<evidence type="ECO:0000256" key="3">
    <source>
        <dbReference type="ARBA" id="ARBA00022475"/>
    </source>
</evidence>
<dbReference type="Pfam" id="PF04239">
    <property type="entry name" value="DUF421"/>
    <property type="match status" value="1"/>
</dbReference>
<comment type="subcellular location">
    <subcellularLocation>
        <location evidence="1">Cell membrane</location>
        <topology evidence="1">Multi-pass membrane protein</topology>
    </subcellularLocation>
</comment>
<evidence type="ECO:0000256" key="1">
    <source>
        <dbReference type="ARBA" id="ARBA00004651"/>
    </source>
</evidence>
<sequence length="228" mass="25207">MDDFLSYTVRVILIFAFTYFAGRILPKKAIAQMTAYEFTGVMLFTTVAAEPLVTKVTVKAVYGLGLIITLMLLAARLSLCNKLVRIMEHQPSVIINNGQIDARAMKETSMSMNQLMGLLRQKGYDNVQNIAAAVIEPQGNLSVIPKAGFRPVQPDDLNLTPQPAGMCLPLIMDGQIIQPNLKYSDLTEDWLVQQLARQGVVDFKSLPLVQLDPSGKVLVIRSDAVERQ</sequence>
<evidence type="ECO:0000313" key="10">
    <source>
        <dbReference type="Proteomes" id="UP001254848"/>
    </source>
</evidence>
<name>A0ABU3NUH3_9FIRM</name>
<evidence type="ECO:0000256" key="2">
    <source>
        <dbReference type="ARBA" id="ARBA00006448"/>
    </source>
</evidence>
<organism evidence="9 10">
    <name type="scientific">Anaeroselena agilis</name>
    <dbReference type="NCBI Taxonomy" id="3063788"/>
    <lineage>
        <taxon>Bacteria</taxon>
        <taxon>Bacillati</taxon>
        <taxon>Bacillota</taxon>
        <taxon>Negativicutes</taxon>
        <taxon>Acetonemataceae</taxon>
        <taxon>Anaeroselena</taxon>
    </lineage>
</organism>
<evidence type="ECO:0000256" key="4">
    <source>
        <dbReference type="ARBA" id="ARBA00022692"/>
    </source>
</evidence>
<keyword evidence="10" id="KW-1185">Reference proteome</keyword>
<evidence type="ECO:0000256" key="6">
    <source>
        <dbReference type="ARBA" id="ARBA00023136"/>
    </source>
</evidence>
<dbReference type="Gene3D" id="3.30.240.20">
    <property type="entry name" value="bsu07140 like domains"/>
    <property type="match status" value="2"/>
</dbReference>
<feature type="domain" description="YetF C-terminal" evidence="8">
    <location>
        <begin position="81"/>
        <end position="210"/>
    </location>
</feature>
<dbReference type="Proteomes" id="UP001254848">
    <property type="component" value="Unassembled WGS sequence"/>
</dbReference>
<gene>
    <name evidence="9" type="ORF">Q4T40_04195</name>
</gene>
<evidence type="ECO:0000313" key="9">
    <source>
        <dbReference type="EMBL" id="MDT8900443.1"/>
    </source>
</evidence>
<proteinExistence type="inferred from homology"/>
<comment type="caution">
    <text evidence="9">The sequence shown here is derived from an EMBL/GenBank/DDBJ whole genome shotgun (WGS) entry which is preliminary data.</text>
</comment>
<evidence type="ECO:0000259" key="8">
    <source>
        <dbReference type="Pfam" id="PF04239"/>
    </source>
</evidence>
<evidence type="ECO:0000256" key="7">
    <source>
        <dbReference type="SAM" id="Phobius"/>
    </source>
</evidence>
<keyword evidence="4 7" id="KW-0812">Transmembrane</keyword>
<reference evidence="9 10" key="1">
    <citation type="submission" date="2023-07" db="EMBL/GenBank/DDBJ databases">
        <title>The novel representative of Negativicutes class, Anaeroselena agilis gen. nov. sp. nov.</title>
        <authorList>
            <person name="Prokofeva M.I."/>
            <person name="Elcheninov A.G."/>
            <person name="Klyukina A."/>
            <person name="Kublanov I.V."/>
            <person name="Frolov E.N."/>
            <person name="Podosokorskaya O.A."/>
        </authorList>
    </citation>
    <scope>NUCLEOTIDE SEQUENCE [LARGE SCALE GENOMIC DNA]</scope>
    <source>
        <strain evidence="9 10">4137-cl</strain>
    </source>
</reference>
<dbReference type="InterPro" id="IPR023090">
    <property type="entry name" value="UPF0702_alpha/beta_dom_sf"/>
</dbReference>
<comment type="similarity">
    <text evidence="2">Belongs to the UPF0702 family.</text>
</comment>
<protein>
    <submittedName>
        <fullName evidence="9">DUF421 domain-containing protein</fullName>
    </submittedName>
</protein>
<dbReference type="RefSeq" id="WP_413778988.1">
    <property type="nucleotide sequence ID" value="NZ_JAUOZS010000001.1"/>
</dbReference>
<dbReference type="PANTHER" id="PTHR34582:SF6">
    <property type="entry name" value="UPF0702 TRANSMEMBRANE PROTEIN YCAP"/>
    <property type="match status" value="1"/>
</dbReference>
<keyword evidence="5 7" id="KW-1133">Transmembrane helix</keyword>
<feature type="transmembrane region" description="Helical" evidence="7">
    <location>
        <begin position="60"/>
        <end position="79"/>
    </location>
</feature>
<dbReference type="InterPro" id="IPR007353">
    <property type="entry name" value="DUF421"/>
</dbReference>
<keyword evidence="3" id="KW-1003">Cell membrane</keyword>